<dbReference type="Gene3D" id="1.25.40.10">
    <property type="entry name" value="Tetratricopeptide repeat domain"/>
    <property type="match status" value="2"/>
</dbReference>
<protein>
    <recommendedName>
        <fullName evidence="4">Tetratricopeptide repeat protein</fullName>
    </recommendedName>
</protein>
<dbReference type="Pfam" id="PF14559">
    <property type="entry name" value="TPR_19"/>
    <property type="match status" value="1"/>
</dbReference>
<proteinExistence type="predicted"/>
<accession>A0A383EQ05</accession>
<dbReference type="InterPro" id="IPR019734">
    <property type="entry name" value="TPR_rpt"/>
</dbReference>
<name>A0A383EQ05_9ZZZZ</name>
<evidence type="ECO:0000313" key="3">
    <source>
        <dbReference type="EMBL" id="SVE58380.1"/>
    </source>
</evidence>
<dbReference type="AlphaFoldDB" id="A0A383EQ05"/>
<keyword evidence="1" id="KW-0677">Repeat</keyword>
<gene>
    <name evidence="3" type="ORF">METZ01_LOCUS511234</name>
</gene>
<dbReference type="PANTHER" id="PTHR44943:SF8">
    <property type="entry name" value="TPR REPEAT-CONTAINING PROTEIN MJ0263"/>
    <property type="match status" value="1"/>
</dbReference>
<sequence length="186" mass="20418">VVLQSGDAEAAEKICRDALRSYPEDANILCLSARALIRLKRFDESEKRLSQTLSLFPQFARSHEILAELFLAQDKPEKATAAFKRAIELGLDSPEIHQKLSSTLASQGKLEDAALIGQQSSQKNPNHASIAEAQELFIQGDLVKAEKNFQDLLIRDPDNVDVLASIGAIAVANQQYTDAEIFLQSA</sequence>
<dbReference type="Pfam" id="PF13432">
    <property type="entry name" value="TPR_16"/>
    <property type="match status" value="1"/>
</dbReference>
<keyword evidence="2" id="KW-0802">TPR repeat</keyword>
<feature type="non-terminal residue" evidence="3">
    <location>
        <position position="186"/>
    </location>
</feature>
<organism evidence="3">
    <name type="scientific">marine metagenome</name>
    <dbReference type="NCBI Taxonomy" id="408172"/>
    <lineage>
        <taxon>unclassified sequences</taxon>
        <taxon>metagenomes</taxon>
        <taxon>ecological metagenomes</taxon>
    </lineage>
</organism>
<dbReference type="EMBL" id="UINC01227478">
    <property type="protein sequence ID" value="SVE58380.1"/>
    <property type="molecule type" value="Genomic_DNA"/>
</dbReference>
<dbReference type="SUPFAM" id="SSF48452">
    <property type="entry name" value="TPR-like"/>
    <property type="match status" value="1"/>
</dbReference>
<evidence type="ECO:0000256" key="2">
    <source>
        <dbReference type="ARBA" id="ARBA00022803"/>
    </source>
</evidence>
<dbReference type="InterPro" id="IPR011990">
    <property type="entry name" value="TPR-like_helical_dom_sf"/>
</dbReference>
<evidence type="ECO:0000256" key="1">
    <source>
        <dbReference type="ARBA" id="ARBA00022737"/>
    </source>
</evidence>
<dbReference type="PANTHER" id="PTHR44943">
    <property type="entry name" value="CELLULOSE SYNTHASE OPERON PROTEIN C"/>
    <property type="match status" value="1"/>
</dbReference>
<dbReference type="InterPro" id="IPR051685">
    <property type="entry name" value="Ycf3/AcsC/BcsC/TPR_MFPF"/>
</dbReference>
<reference evidence="3" key="1">
    <citation type="submission" date="2018-05" db="EMBL/GenBank/DDBJ databases">
        <authorList>
            <person name="Lanie J.A."/>
            <person name="Ng W.-L."/>
            <person name="Kazmierczak K.M."/>
            <person name="Andrzejewski T.M."/>
            <person name="Davidsen T.M."/>
            <person name="Wayne K.J."/>
            <person name="Tettelin H."/>
            <person name="Glass J.I."/>
            <person name="Rusch D."/>
            <person name="Podicherti R."/>
            <person name="Tsui H.-C.T."/>
            <person name="Winkler M.E."/>
        </authorList>
    </citation>
    <scope>NUCLEOTIDE SEQUENCE</scope>
</reference>
<evidence type="ECO:0008006" key="4">
    <source>
        <dbReference type="Google" id="ProtNLM"/>
    </source>
</evidence>
<feature type="non-terminal residue" evidence="3">
    <location>
        <position position="1"/>
    </location>
</feature>
<dbReference type="SMART" id="SM00028">
    <property type="entry name" value="TPR"/>
    <property type="match status" value="3"/>
</dbReference>